<dbReference type="EMBL" id="VAFL01000009">
    <property type="protein sequence ID" value="TKW65981.1"/>
    <property type="molecule type" value="Genomic_DNA"/>
</dbReference>
<dbReference type="InterPro" id="IPR006139">
    <property type="entry name" value="D-isomer_2_OHA_DH_cat_dom"/>
</dbReference>
<evidence type="ECO:0000256" key="3">
    <source>
        <dbReference type="ARBA" id="ARBA00023027"/>
    </source>
</evidence>
<dbReference type="InterPro" id="IPR006140">
    <property type="entry name" value="D-isomer_DH_NAD-bd"/>
</dbReference>
<dbReference type="PANTHER" id="PTHR42789">
    <property type="entry name" value="D-ISOMER SPECIFIC 2-HYDROXYACID DEHYDROGENASE FAMILY PROTEIN (AFU_ORTHOLOGUE AFUA_6G10090)"/>
    <property type="match status" value="1"/>
</dbReference>
<dbReference type="Pfam" id="PF02826">
    <property type="entry name" value="2-Hacid_dh_C"/>
    <property type="match status" value="1"/>
</dbReference>
<dbReference type="Pfam" id="PF00389">
    <property type="entry name" value="2-Hacid_dh"/>
    <property type="match status" value="1"/>
</dbReference>
<dbReference type="GO" id="GO:0051287">
    <property type="term" value="F:NAD binding"/>
    <property type="evidence" value="ECO:0007669"/>
    <property type="project" value="InterPro"/>
</dbReference>
<accession>A0A533I5K8</accession>
<organism evidence="7 8">
    <name type="scientific">Paracoccus denitrificans</name>
    <dbReference type="NCBI Taxonomy" id="266"/>
    <lineage>
        <taxon>Bacteria</taxon>
        <taxon>Pseudomonadati</taxon>
        <taxon>Pseudomonadota</taxon>
        <taxon>Alphaproteobacteria</taxon>
        <taxon>Rhodobacterales</taxon>
        <taxon>Paracoccaceae</taxon>
        <taxon>Paracoccus</taxon>
    </lineage>
</organism>
<comment type="caution">
    <text evidence="7">The sequence shown here is derived from an EMBL/GenBank/DDBJ whole genome shotgun (WGS) entry which is preliminary data.</text>
</comment>
<dbReference type="SUPFAM" id="SSF51735">
    <property type="entry name" value="NAD(P)-binding Rossmann-fold domains"/>
    <property type="match status" value="1"/>
</dbReference>
<comment type="similarity">
    <text evidence="1 4">Belongs to the D-isomer specific 2-hydroxyacid dehydrogenase family.</text>
</comment>
<evidence type="ECO:0000256" key="2">
    <source>
        <dbReference type="ARBA" id="ARBA00023002"/>
    </source>
</evidence>
<dbReference type="InterPro" id="IPR036291">
    <property type="entry name" value="NAD(P)-bd_dom_sf"/>
</dbReference>
<dbReference type="AlphaFoldDB" id="A0A533I5K8"/>
<dbReference type="Proteomes" id="UP000315344">
    <property type="component" value="Unassembled WGS sequence"/>
</dbReference>
<feature type="domain" description="D-isomer specific 2-hydroxyacid dehydrogenase catalytic" evidence="5">
    <location>
        <begin position="18"/>
        <end position="315"/>
    </location>
</feature>
<dbReference type="GO" id="GO:0016616">
    <property type="term" value="F:oxidoreductase activity, acting on the CH-OH group of donors, NAD or NADP as acceptor"/>
    <property type="evidence" value="ECO:0007669"/>
    <property type="project" value="InterPro"/>
</dbReference>
<feature type="domain" description="D-isomer specific 2-hydroxyacid dehydrogenase NAD-binding" evidence="6">
    <location>
        <begin position="112"/>
        <end position="289"/>
    </location>
</feature>
<evidence type="ECO:0000259" key="5">
    <source>
        <dbReference type="Pfam" id="PF00389"/>
    </source>
</evidence>
<gene>
    <name evidence="7" type="ORF">DI616_12600</name>
</gene>
<keyword evidence="2 4" id="KW-0560">Oxidoreductase</keyword>
<dbReference type="Gene3D" id="3.40.50.720">
    <property type="entry name" value="NAD(P)-binding Rossmann-like Domain"/>
    <property type="match status" value="2"/>
</dbReference>
<dbReference type="PANTHER" id="PTHR42789:SF1">
    <property type="entry name" value="D-ISOMER SPECIFIC 2-HYDROXYACID DEHYDROGENASE FAMILY PROTEIN (AFU_ORTHOLOGUE AFUA_6G10090)"/>
    <property type="match status" value="1"/>
</dbReference>
<evidence type="ECO:0000256" key="4">
    <source>
        <dbReference type="RuleBase" id="RU003719"/>
    </source>
</evidence>
<evidence type="ECO:0000313" key="8">
    <source>
        <dbReference type="Proteomes" id="UP000315344"/>
    </source>
</evidence>
<proteinExistence type="inferred from homology"/>
<name>A0A533I5K8_PARDE</name>
<protein>
    <submittedName>
        <fullName evidence="7">D-2-hydroxyacid dehydrogenase family protein</fullName>
    </submittedName>
</protein>
<reference evidence="7 8" key="1">
    <citation type="journal article" date="2017" name="Nat. Commun.">
        <title>In situ click chemistry generation of cyclooxygenase-2 inhibitors.</title>
        <authorList>
            <person name="Bhardwaj A."/>
            <person name="Kaur J."/>
            <person name="Wuest M."/>
            <person name="Wuest F."/>
        </authorList>
    </citation>
    <scope>NUCLEOTIDE SEQUENCE [LARGE SCALE GENOMIC DNA]</scope>
    <source>
        <strain evidence="7">S2_012_000_R3_94</strain>
    </source>
</reference>
<keyword evidence="3" id="KW-0520">NAD</keyword>
<dbReference type="SUPFAM" id="SSF52283">
    <property type="entry name" value="Formate/glycerate dehydrogenase catalytic domain-like"/>
    <property type="match status" value="1"/>
</dbReference>
<evidence type="ECO:0000313" key="7">
    <source>
        <dbReference type="EMBL" id="TKW65981.1"/>
    </source>
</evidence>
<evidence type="ECO:0000256" key="1">
    <source>
        <dbReference type="ARBA" id="ARBA00005854"/>
    </source>
</evidence>
<evidence type="ECO:0000259" key="6">
    <source>
        <dbReference type="Pfam" id="PF02826"/>
    </source>
</evidence>
<dbReference type="InterPro" id="IPR050857">
    <property type="entry name" value="D-2-hydroxyacid_DH"/>
</dbReference>
<sequence>MKVHILDDWYDMLRDLPCMKLLNQHEVTIWTDPAPDPSLLAERLADADVVVLFRDRTTVGAELAGQLKGVRMIAMRGQHSHVDTQALTKAGILFCSRMTKDGPSTSTAELTIALIMSALRYLPEQIASARAGAWQGAAPLGRNVAGKRLGLYGYGGIARTVATFARGLGMEVRYWASETGRERAISDGQPVAASREDFFAHSDVVSIHKRLTPDTRGEITESDLLAMKPDSVLVNTSRAGLIAPGAVIAALDAGRIGRAALDVFPGEPVTNPRDPLLSHPKVIPTPHIGFITAEELDRQFADIFQVVNNYAAGAPSDMINPEVLDHQRG</sequence>